<dbReference type="PANTHER" id="PTHR36844:SF1">
    <property type="entry name" value="PROTEASE PRSW"/>
    <property type="match status" value="1"/>
</dbReference>
<dbReference type="STRING" id="927664.SAMN05421780_11236"/>
<dbReference type="Pfam" id="PF13367">
    <property type="entry name" value="PrsW-protease"/>
    <property type="match status" value="1"/>
</dbReference>
<keyword evidence="2" id="KW-0645">Protease</keyword>
<organism evidence="2 3">
    <name type="scientific">Flexibacter flexilis DSM 6793</name>
    <dbReference type="NCBI Taxonomy" id="927664"/>
    <lineage>
        <taxon>Bacteria</taxon>
        <taxon>Pseudomonadati</taxon>
        <taxon>Bacteroidota</taxon>
        <taxon>Cytophagia</taxon>
        <taxon>Cytophagales</taxon>
        <taxon>Flexibacteraceae</taxon>
        <taxon>Flexibacter</taxon>
    </lineage>
</organism>
<name>A0A1I1N1U9_9BACT</name>
<dbReference type="OrthoDB" id="5504276at2"/>
<protein>
    <submittedName>
        <fullName evidence="2">Protease prsW family protein</fullName>
    </submittedName>
</protein>
<evidence type="ECO:0000313" key="2">
    <source>
        <dbReference type="EMBL" id="SFC91607.1"/>
    </source>
</evidence>
<keyword evidence="1" id="KW-0472">Membrane</keyword>
<keyword evidence="2" id="KW-0378">Hydrolase</keyword>
<dbReference type="InterPro" id="IPR026898">
    <property type="entry name" value="PrsW"/>
</dbReference>
<dbReference type="EMBL" id="FOLE01000012">
    <property type="protein sequence ID" value="SFC91607.1"/>
    <property type="molecule type" value="Genomic_DNA"/>
</dbReference>
<feature type="transmembrane region" description="Helical" evidence="1">
    <location>
        <begin position="36"/>
        <end position="57"/>
    </location>
</feature>
<keyword evidence="3" id="KW-1185">Reference proteome</keyword>
<dbReference type="GO" id="GO:0008233">
    <property type="term" value="F:peptidase activity"/>
    <property type="evidence" value="ECO:0007669"/>
    <property type="project" value="UniProtKB-KW"/>
</dbReference>
<dbReference type="Proteomes" id="UP000199514">
    <property type="component" value="Unassembled WGS sequence"/>
</dbReference>
<feature type="transmembrane region" description="Helical" evidence="1">
    <location>
        <begin position="134"/>
        <end position="153"/>
    </location>
</feature>
<evidence type="ECO:0000256" key="1">
    <source>
        <dbReference type="SAM" id="Phobius"/>
    </source>
</evidence>
<reference evidence="2 3" key="1">
    <citation type="submission" date="2016-10" db="EMBL/GenBank/DDBJ databases">
        <authorList>
            <person name="de Groot N.N."/>
        </authorList>
    </citation>
    <scope>NUCLEOTIDE SEQUENCE [LARGE SCALE GENOMIC DNA]</scope>
    <source>
        <strain evidence="2 3">DSM 6793</strain>
    </source>
</reference>
<feature type="transmembrane region" description="Helical" evidence="1">
    <location>
        <begin position="6"/>
        <end position="24"/>
    </location>
</feature>
<keyword evidence="1" id="KW-0812">Transmembrane</keyword>
<accession>A0A1I1N1U9</accession>
<dbReference type="AlphaFoldDB" id="A0A1I1N1U9"/>
<dbReference type="GO" id="GO:0006508">
    <property type="term" value="P:proteolysis"/>
    <property type="evidence" value="ECO:0007669"/>
    <property type="project" value="UniProtKB-KW"/>
</dbReference>
<feature type="transmembrane region" description="Helical" evidence="1">
    <location>
        <begin position="165"/>
        <end position="187"/>
    </location>
</feature>
<keyword evidence="1" id="KW-1133">Transmembrane helix</keyword>
<evidence type="ECO:0000313" key="3">
    <source>
        <dbReference type="Proteomes" id="UP000199514"/>
    </source>
</evidence>
<feature type="transmembrane region" description="Helical" evidence="1">
    <location>
        <begin position="107"/>
        <end position="128"/>
    </location>
</feature>
<gene>
    <name evidence="2" type="ORF">SAMN05421780_11236</name>
</gene>
<feature type="transmembrane region" description="Helical" evidence="1">
    <location>
        <begin position="193"/>
        <end position="210"/>
    </location>
</feature>
<dbReference type="PANTHER" id="PTHR36844">
    <property type="entry name" value="PROTEASE PRSW"/>
    <property type="match status" value="1"/>
</dbReference>
<feature type="transmembrane region" description="Helical" evidence="1">
    <location>
        <begin position="72"/>
        <end position="95"/>
    </location>
</feature>
<dbReference type="RefSeq" id="WP_091516077.1">
    <property type="nucleotide sequence ID" value="NZ_FOLE01000012.1"/>
</dbReference>
<sequence length="229" mass="25257">MPTYTQIFNILIAPVLSVIAYWFYKKRLDVISASWLSKSFASGVLAIVPILVLNLIIKDLEISPIGDISNRFTYSILISFLKEWSKYLVVVWFALSSPTFDEPYKGVAYTLMAAMGFACTENIIDTFFYENIQLMPIALSSVLYALSAVMVGYGLGRSKDYGASVLSNISGLVLAITFHGACLFAIIGHLDKLLVTNLLAAILIVSLELVRATKIREKALAFEAYAKSV</sequence>
<proteinExistence type="predicted"/>